<dbReference type="Proteomes" id="UP000002204">
    <property type="component" value="Chromosome"/>
</dbReference>
<reference evidence="3" key="1">
    <citation type="submission" date="2005-03" db="EMBL/GenBank/DDBJ databases">
        <title>Comparison of the complete genome sequences of Rhodococcus erythropolis PR4 and Rhodococcus opacus B4.</title>
        <authorList>
            <person name="Takarada H."/>
            <person name="Sekine M."/>
            <person name="Hosoyama A."/>
            <person name="Yamada R."/>
            <person name="Fujisawa T."/>
            <person name="Omata S."/>
            <person name="Shimizu A."/>
            <person name="Tsukatani N."/>
            <person name="Tanikawa S."/>
            <person name="Fujita N."/>
            <person name="Harayama S."/>
        </authorList>
    </citation>
    <scope>NUCLEOTIDE SEQUENCE [LARGE SCALE GENOMIC DNA]</scope>
    <source>
        <strain evidence="3">PR4 / NBRC 100887</strain>
    </source>
</reference>
<dbReference type="eggNOG" id="ENOG502ZR2R">
    <property type="taxonomic scope" value="Bacteria"/>
</dbReference>
<feature type="compositionally biased region" description="Basic and acidic residues" evidence="1">
    <location>
        <begin position="10"/>
        <end position="28"/>
    </location>
</feature>
<dbReference type="EMBL" id="AP008957">
    <property type="protein sequence ID" value="BAH36460.1"/>
    <property type="molecule type" value="Genomic_DNA"/>
</dbReference>
<accession>C0ZU44</accession>
<feature type="compositionally biased region" description="Basic and acidic residues" evidence="1">
    <location>
        <begin position="57"/>
        <end position="99"/>
    </location>
</feature>
<dbReference type="AlphaFoldDB" id="C0ZU44"/>
<dbReference type="InterPro" id="IPR036629">
    <property type="entry name" value="YjbJ_sf"/>
</dbReference>
<evidence type="ECO:0000256" key="1">
    <source>
        <dbReference type="SAM" id="MobiDB-lite"/>
    </source>
</evidence>
<reference evidence="2 3" key="2">
    <citation type="journal article" date="2006" name="Environ. Microbiol.">
        <title>Sequence analysis of three plasmids harboured in Rhodococcus erythropolis strain PR4.</title>
        <authorList>
            <person name="Sekine M."/>
            <person name="Tanikawa S."/>
            <person name="Omata S."/>
            <person name="Saito M."/>
            <person name="Fujisawa T."/>
            <person name="Tsukatani N."/>
            <person name="Tajima T."/>
            <person name="Sekigawa T."/>
            <person name="Kosugi H."/>
            <person name="Matsuo Y."/>
            <person name="Nishiko R."/>
            <person name="Imamura K."/>
            <person name="Ito M."/>
            <person name="Narita H."/>
            <person name="Tago S."/>
            <person name="Fujita N."/>
            <person name="Harayama S."/>
        </authorList>
    </citation>
    <scope>NUCLEOTIDE SEQUENCE [LARGE SCALE GENOMIC DNA]</scope>
    <source>
        <strain evidence="3">PR4 / NBRC 100887</strain>
    </source>
</reference>
<dbReference type="KEGG" id="rer:RER_57520"/>
<gene>
    <name evidence="2" type="ordered locus">RER_57520</name>
</gene>
<dbReference type="SUPFAM" id="SSF69047">
    <property type="entry name" value="Hypothetical protein YjbJ"/>
    <property type="match status" value="1"/>
</dbReference>
<feature type="region of interest" description="Disordered" evidence="1">
    <location>
        <begin position="1"/>
        <end position="99"/>
    </location>
</feature>
<dbReference type="HOGENOM" id="CLU_166105_1_0_11"/>
<feature type="compositionally biased region" description="Basic and acidic residues" evidence="1">
    <location>
        <begin position="36"/>
        <end position="46"/>
    </location>
</feature>
<proteinExistence type="predicted"/>
<evidence type="ECO:0000313" key="3">
    <source>
        <dbReference type="Proteomes" id="UP000002204"/>
    </source>
</evidence>
<name>C0ZU44_RHOE4</name>
<evidence type="ECO:0000313" key="2">
    <source>
        <dbReference type="EMBL" id="BAH36460.1"/>
    </source>
</evidence>
<protein>
    <submittedName>
        <fullName evidence="2">Uncharacterized protein</fullName>
    </submittedName>
</protein>
<sequence length="99" mass="10754">MWESCLCGSPERESETYWRVDVPDDKSGPSEGIKGVVEDVKGKAKEAVGAVSGNDSLTREGRAQQDKAESQREVAKKEAEAEKARAEAAADEARQKSEQ</sequence>
<organism evidence="2 3">
    <name type="scientific">Rhodococcus erythropolis (strain PR4 / NBRC 100887)</name>
    <dbReference type="NCBI Taxonomy" id="234621"/>
    <lineage>
        <taxon>Bacteria</taxon>
        <taxon>Bacillati</taxon>
        <taxon>Actinomycetota</taxon>
        <taxon>Actinomycetes</taxon>
        <taxon>Mycobacteriales</taxon>
        <taxon>Nocardiaceae</taxon>
        <taxon>Rhodococcus</taxon>
        <taxon>Rhodococcus erythropolis group</taxon>
    </lineage>
</organism>